<name>A0A832J5Z3_9GAMM</name>
<sequence>MERRWSRRKQVGQDVLLHVTGQDALSCTVRDISFEGARIEVGSLDVALSAQVGLSFYCQDKQDMVRLEATVVRLLDGGVGVHFSEYHDGSCRYLLELLD</sequence>
<dbReference type="EMBL" id="DRNF01000083">
    <property type="protein sequence ID" value="HHJ80236.1"/>
    <property type="molecule type" value="Genomic_DNA"/>
</dbReference>
<dbReference type="InterPro" id="IPR009875">
    <property type="entry name" value="PilZ_domain"/>
</dbReference>
<dbReference type="SUPFAM" id="SSF141371">
    <property type="entry name" value="PilZ domain-like"/>
    <property type="match status" value="1"/>
</dbReference>
<comment type="caution">
    <text evidence="2">The sequence shown here is derived from an EMBL/GenBank/DDBJ whole genome shotgun (WGS) entry which is preliminary data.</text>
</comment>
<evidence type="ECO:0000313" key="2">
    <source>
        <dbReference type="EMBL" id="HHJ80236.1"/>
    </source>
</evidence>
<evidence type="ECO:0000259" key="1">
    <source>
        <dbReference type="Pfam" id="PF07238"/>
    </source>
</evidence>
<gene>
    <name evidence="2" type="ORF">ENJ65_01230</name>
</gene>
<dbReference type="Gene3D" id="2.40.10.220">
    <property type="entry name" value="predicted glycosyltransferase like domains"/>
    <property type="match status" value="1"/>
</dbReference>
<dbReference type="Proteomes" id="UP000885832">
    <property type="component" value="Unassembled WGS sequence"/>
</dbReference>
<feature type="domain" description="PilZ" evidence="1">
    <location>
        <begin position="3"/>
        <end position="98"/>
    </location>
</feature>
<protein>
    <submittedName>
        <fullName evidence="2">PilZ domain-containing protein</fullName>
    </submittedName>
</protein>
<proteinExistence type="predicted"/>
<accession>A0A832J5Z3</accession>
<reference evidence="2" key="1">
    <citation type="journal article" date="2020" name="mSystems">
        <title>Genome- and Community-Level Interaction Insights into Carbon Utilization and Element Cycling Functions of Hydrothermarchaeota in Hydrothermal Sediment.</title>
        <authorList>
            <person name="Zhou Z."/>
            <person name="Liu Y."/>
            <person name="Xu W."/>
            <person name="Pan J."/>
            <person name="Luo Z.H."/>
            <person name="Li M."/>
        </authorList>
    </citation>
    <scope>NUCLEOTIDE SEQUENCE [LARGE SCALE GENOMIC DNA]</scope>
    <source>
        <strain evidence="2">HyVt-505</strain>
    </source>
</reference>
<dbReference type="Pfam" id="PF07238">
    <property type="entry name" value="PilZ"/>
    <property type="match status" value="1"/>
</dbReference>
<dbReference type="GO" id="GO:0035438">
    <property type="term" value="F:cyclic-di-GMP binding"/>
    <property type="evidence" value="ECO:0007669"/>
    <property type="project" value="InterPro"/>
</dbReference>
<dbReference type="AlphaFoldDB" id="A0A832J5Z3"/>
<organism evidence="2">
    <name type="scientific">Candidatus Tenderia electrophaga</name>
    <dbReference type="NCBI Taxonomy" id="1748243"/>
    <lineage>
        <taxon>Bacteria</taxon>
        <taxon>Pseudomonadati</taxon>
        <taxon>Pseudomonadota</taxon>
        <taxon>Gammaproteobacteria</taxon>
        <taxon>Candidatus Tenderiales</taxon>
        <taxon>Candidatus Tenderiaceae</taxon>
        <taxon>Candidatus Tenderia</taxon>
    </lineage>
</organism>